<keyword evidence="2" id="KW-1185">Reference proteome</keyword>
<organism evidence="1 2">
    <name type="scientific">Dermacentor silvarum</name>
    <name type="common">Tick</name>
    <dbReference type="NCBI Taxonomy" id="543639"/>
    <lineage>
        <taxon>Eukaryota</taxon>
        <taxon>Metazoa</taxon>
        <taxon>Ecdysozoa</taxon>
        <taxon>Arthropoda</taxon>
        <taxon>Chelicerata</taxon>
        <taxon>Arachnida</taxon>
        <taxon>Acari</taxon>
        <taxon>Parasitiformes</taxon>
        <taxon>Ixodida</taxon>
        <taxon>Ixodoidea</taxon>
        <taxon>Ixodidae</taxon>
        <taxon>Rhipicephalinae</taxon>
        <taxon>Dermacentor</taxon>
    </lineage>
</organism>
<dbReference type="EMBL" id="CM023475">
    <property type="protein sequence ID" value="KAH7945334.1"/>
    <property type="molecule type" value="Genomic_DNA"/>
</dbReference>
<proteinExistence type="predicted"/>
<dbReference type="Proteomes" id="UP000821865">
    <property type="component" value="Chromosome 6"/>
</dbReference>
<evidence type="ECO:0000313" key="2">
    <source>
        <dbReference type="Proteomes" id="UP000821865"/>
    </source>
</evidence>
<evidence type="ECO:0000313" key="1">
    <source>
        <dbReference type="EMBL" id="KAH7945334.1"/>
    </source>
</evidence>
<sequence length="225" mass="25354">MPVILQTGRAWAATPAKSILLRFLSDKDSQRTFVRQDIFRALNCPVQGIQCVTLFTFGETHRPVTVTCNRVSVTIRSQHRTNETTIDALDVAGMSAVTSPPADGAIINLMTHHRLVPADARSEPTTFREDDITIMIGSDLYWDALPARYLDYRFKLLPWKPVLDGRSREPSTTSPNVQLFIARLWCMVLESLPETMLRRSNPRSRNVRLLQGCPPVPNNAQCHCP</sequence>
<gene>
    <name evidence="1" type="ORF">HPB49_009673</name>
</gene>
<protein>
    <submittedName>
        <fullName evidence="1">Uncharacterized protein</fullName>
    </submittedName>
</protein>
<reference evidence="1" key="1">
    <citation type="submission" date="2020-05" db="EMBL/GenBank/DDBJ databases">
        <title>Large-scale comparative analyses of tick genomes elucidate their genetic diversity and vector capacities.</title>
        <authorList>
            <person name="Jia N."/>
            <person name="Wang J."/>
            <person name="Shi W."/>
            <person name="Du L."/>
            <person name="Sun Y."/>
            <person name="Zhan W."/>
            <person name="Jiang J."/>
            <person name="Wang Q."/>
            <person name="Zhang B."/>
            <person name="Ji P."/>
            <person name="Sakyi L.B."/>
            <person name="Cui X."/>
            <person name="Yuan T."/>
            <person name="Jiang B."/>
            <person name="Yang W."/>
            <person name="Lam T.T.-Y."/>
            <person name="Chang Q."/>
            <person name="Ding S."/>
            <person name="Wang X."/>
            <person name="Zhu J."/>
            <person name="Ruan X."/>
            <person name="Zhao L."/>
            <person name="Wei J."/>
            <person name="Que T."/>
            <person name="Du C."/>
            <person name="Cheng J."/>
            <person name="Dai P."/>
            <person name="Han X."/>
            <person name="Huang E."/>
            <person name="Gao Y."/>
            <person name="Liu J."/>
            <person name="Shao H."/>
            <person name="Ye R."/>
            <person name="Li L."/>
            <person name="Wei W."/>
            <person name="Wang X."/>
            <person name="Wang C."/>
            <person name="Yang T."/>
            <person name="Huo Q."/>
            <person name="Li W."/>
            <person name="Guo W."/>
            <person name="Chen H."/>
            <person name="Zhou L."/>
            <person name="Ni X."/>
            <person name="Tian J."/>
            <person name="Zhou Y."/>
            <person name="Sheng Y."/>
            <person name="Liu T."/>
            <person name="Pan Y."/>
            <person name="Xia L."/>
            <person name="Li J."/>
            <person name="Zhao F."/>
            <person name="Cao W."/>
        </authorList>
    </citation>
    <scope>NUCLEOTIDE SEQUENCE</scope>
    <source>
        <strain evidence="1">Dsil-2018</strain>
    </source>
</reference>
<comment type="caution">
    <text evidence="1">The sequence shown here is derived from an EMBL/GenBank/DDBJ whole genome shotgun (WGS) entry which is preliminary data.</text>
</comment>
<accession>A0ACB8CKF9</accession>
<name>A0ACB8CKF9_DERSI</name>